<gene>
    <name evidence="2" type="ORF">HPB48_026741</name>
</gene>
<comment type="caution">
    <text evidence="2">The sequence shown here is derived from an EMBL/GenBank/DDBJ whole genome shotgun (WGS) entry which is preliminary data.</text>
</comment>
<dbReference type="VEuPathDB" id="VectorBase:HLOH_042087"/>
<dbReference type="InterPro" id="IPR004244">
    <property type="entry name" value="Transposase_22"/>
</dbReference>
<feature type="compositionally biased region" description="Low complexity" evidence="1">
    <location>
        <begin position="57"/>
        <end position="71"/>
    </location>
</feature>
<keyword evidence="3" id="KW-1185">Reference proteome</keyword>
<evidence type="ECO:0000313" key="3">
    <source>
        <dbReference type="Proteomes" id="UP000821853"/>
    </source>
</evidence>
<proteinExistence type="predicted"/>
<dbReference type="AlphaFoldDB" id="A0A9J6HCY5"/>
<name>A0A9J6HCY5_HAELO</name>
<evidence type="ECO:0000256" key="1">
    <source>
        <dbReference type="SAM" id="MobiDB-lite"/>
    </source>
</evidence>
<accession>A0A9J6HCY5</accession>
<dbReference type="Proteomes" id="UP000821853">
    <property type="component" value="Unassembled WGS sequence"/>
</dbReference>
<sequence>MKLAAELGVAVDGMNGLSPLINLKNFDIVRGQAVDYMHCVLLGVTRQLVGFWLDSPTSPTTKEASKKSSSASKKKNSSTLKKKDSSTSKKRRTHQPLRTCFTLPSAMFAVVRFTKDHGRLRLHVLPVSDVKNLDPAHLKDFSTKVLYSALWTAPTGLDTGNYTAQVLLLTKRREEAERRVAGGGERIVIPKIPELHDNADATCSEDEVGTERKEERGARCVHCQGRHKRGRVVFQLKRHKMYKCQGQQNNRGRVLLGILSLAAASGNNAYIYQGHAHNVPLVLVSDDVFHGSTRTMKAAYLPHVDTSYGAASSSTLTSPGDHMTVWLAAIKDGHGPTLFSGHGNPAVAMSPDTPLFVQVGDPKYGFHSNHLCIVVLPCPHTLGICASECFSVACFLLKLSGDVEENPGPVEDMIKEVLQSQREILAKITDIQEKQQASETAMSLVEKRLETIESKLLGVDEVNTRLVTLEGSMRNFDEQFNQMSKRIDDLENRSRRNNIIVRGIEEEELETEEVLIRKVNDEVFGNILKQKLHSIERIHRLGLSSTACDQLPETHAVFVDAIDAGPSTMAYKEFCGVDFAPVVDEVHAGECDSDFLKFFIG</sequence>
<dbReference type="PANTHER" id="PTHR11505">
    <property type="entry name" value="L1 TRANSPOSABLE ELEMENT-RELATED"/>
    <property type="match status" value="1"/>
</dbReference>
<organism evidence="2 3">
    <name type="scientific">Haemaphysalis longicornis</name>
    <name type="common">Bush tick</name>
    <dbReference type="NCBI Taxonomy" id="44386"/>
    <lineage>
        <taxon>Eukaryota</taxon>
        <taxon>Metazoa</taxon>
        <taxon>Ecdysozoa</taxon>
        <taxon>Arthropoda</taxon>
        <taxon>Chelicerata</taxon>
        <taxon>Arachnida</taxon>
        <taxon>Acari</taxon>
        <taxon>Parasitiformes</taxon>
        <taxon>Ixodida</taxon>
        <taxon>Ixodoidea</taxon>
        <taxon>Ixodidae</taxon>
        <taxon>Haemaphysalinae</taxon>
        <taxon>Haemaphysalis</taxon>
    </lineage>
</organism>
<dbReference type="OrthoDB" id="7418725at2759"/>
<protein>
    <submittedName>
        <fullName evidence="2">Uncharacterized protein</fullName>
    </submittedName>
</protein>
<dbReference type="EMBL" id="JABSTR010002995">
    <property type="protein sequence ID" value="KAH9384728.1"/>
    <property type="molecule type" value="Genomic_DNA"/>
</dbReference>
<reference evidence="2 3" key="1">
    <citation type="journal article" date="2020" name="Cell">
        <title>Large-Scale Comparative Analyses of Tick Genomes Elucidate Their Genetic Diversity and Vector Capacities.</title>
        <authorList>
            <consortium name="Tick Genome and Microbiome Consortium (TIGMIC)"/>
            <person name="Jia N."/>
            <person name="Wang J."/>
            <person name="Shi W."/>
            <person name="Du L."/>
            <person name="Sun Y."/>
            <person name="Zhan W."/>
            <person name="Jiang J.F."/>
            <person name="Wang Q."/>
            <person name="Zhang B."/>
            <person name="Ji P."/>
            <person name="Bell-Sakyi L."/>
            <person name="Cui X.M."/>
            <person name="Yuan T.T."/>
            <person name="Jiang B.G."/>
            <person name="Yang W.F."/>
            <person name="Lam T.T."/>
            <person name="Chang Q.C."/>
            <person name="Ding S.J."/>
            <person name="Wang X.J."/>
            <person name="Zhu J.G."/>
            <person name="Ruan X.D."/>
            <person name="Zhao L."/>
            <person name="Wei J.T."/>
            <person name="Ye R.Z."/>
            <person name="Que T.C."/>
            <person name="Du C.H."/>
            <person name="Zhou Y.H."/>
            <person name="Cheng J.X."/>
            <person name="Dai P.F."/>
            <person name="Guo W.B."/>
            <person name="Han X.H."/>
            <person name="Huang E.J."/>
            <person name="Li L.F."/>
            <person name="Wei W."/>
            <person name="Gao Y.C."/>
            <person name="Liu J.Z."/>
            <person name="Shao H.Z."/>
            <person name="Wang X."/>
            <person name="Wang C.C."/>
            <person name="Yang T.C."/>
            <person name="Huo Q.B."/>
            <person name="Li W."/>
            <person name="Chen H.Y."/>
            <person name="Chen S.E."/>
            <person name="Zhou L.G."/>
            <person name="Ni X.B."/>
            <person name="Tian J.H."/>
            <person name="Sheng Y."/>
            <person name="Liu T."/>
            <person name="Pan Y.S."/>
            <person name="Xia L.Y."/>
            <person name="Li J."/>
            <person name="Zhao F."/>
            <person name="Cao W.C."/>
        </authorList>
    </citation>
    <scope>NUCLEOTIDE SEQUENCE [LARGE SCALE GENOMIC DNA]</scope>
    <source>
        <strain evidence="2">HaeL-2018</strain>
    </source>
</reference>
<evidence type="ECO:0000313" key="2">
    <source>
        <dbReference type="EMBL" id="KAH9384728.1"/>
    </source>
</evidence>
<feature type="region of interest" description="Disordered" evidence="1">
    <location>
        <begin position="57"/>
        <end position="96"/>
    </location>
</feature>